<evidence type="ECO:0000256" key="1">
    <source>
        <dbReference type="SAM" id="MobiDB-lite"/>
    </source>
</evidence>
<reference evidence="2" key="1">
    <citation type="submission" date="2023-01" db="EMBL/GenBank/DDBJ databases">
        <title>The growth and conidiation of Purpureocillium lavendulum are regulated by nitrogen source and histone H3K14 acetylation.</title>
        <authorList>
            <person name="Tang P."/>
            <person name="Han J."/>
            <person name="Zhang C."/>
            <person name="Tang P."/>
            <person name="Qi F."/>
            <person name="Zhang K."/>
            <person name="Liang L."/>
        </authorList>
    </citation>
    <scope>NUCLEOTIDE SEQUENCE</scope>
    <source>
        <strain evidence="2">YMF1.00683</strain>
    </source>
</reference>
<dbReference type="Proteomes" id="UP001163105">
    <property type="component" value="Unassembled WGS sequence"/>
</dbReference>
<evidence type="ECO:0000313" key="2">
    <source>
        <dbReference type="EMBL" id="KAJ6438144.1"/>
    </source>
</evidence>
<name>A0AB34FFD2_9HYPO</name>
<proteinExistence type="predicted"/>
<keyword evidence="3" id="KW-1185">Reference proteome</keyword>
<dbReference type="AlphaFoldDB" id="A0AB34FFD2"/>
<feature type="region of interest" description="Disordered" evidence="1">
    <location>
        <begin position="1"/>
        <end position="59"/>
    </location>
</feature>
<protein>
    <submittedName>
        <fullName evidence="2">Uncharacterized protein</fullName>
    </submittedName>
</protein>
<sequence>MSTSRKFPLAVELRDPGAATQRERGGHMQTLSPDHARGSMAPAFRGSSAPPLGGGAADTRSAVEVTTVDQYEDLLERVSDAPTTALSAERCAVGACKRAVAAGHAFLD</sequence>
<organism evidence="2 3">
    <name type="scientific">Purpureocillium lavendulum</name>
    <dbReference type="NCBI Taxonomy" id="1247861"/>
    <lineage>
        <taxon>Eukaryota</taxon>
        <taxon>Fungi</taxon>
        <taxon>Dikarya</taxon>
        <taxon>Ascomycota</taxon>
        <taxon>Pezizomycotina</taxon>
        <taxon>Sordariomycetes</taxon>
        <taxon>Hypocreomycetidae</taxon>
        <taxon>Hypocreales</taxon>
        <taxon>Ophiocordycipitaceae</taxon>
        <taxon>Purpureocillium</taxon>
    </lineage>
</organism>
<comment type="caution">
    <text evidence="2">The sequence shown here is derived from an EMBL/GenBank/DDBJ whole genome shotgun (WGS) entry which is preliminary data.</text>
</comment>
<dbReference type="EMBL" id="JAQHRD010000008">
    <property type="protein sequence ID" value="KAJ6438144.1"/>
    <property type="molecule type" value="Genomic_DNA"/>
</dbReference>
<evidence type="ECO:0000313" key="3">
    <source>
        <dbReference type="Proteomes" id="UP001163105"/>
    </source>
</evidence>
<gene>
    <name evidence="2" type="ORF">O9K51_08733</name>
</gene>
<accession>A0AB34FFD2</accession>